<dbReference type="Proteomes" id="UP000710432">
    <property type="component" value="Unassembled WGS sequence"/>
</dbReference>
<dbReference type="SMART" id="SM00198">
    <property type="entry name" value="SCP"/>
    <property type="match status" value="1"/>
</dbReference>
<dbReference type="InterPro" id="IPR014044">
    <property type="entry name" value="CAP_dom"/>
</dbReference>
<comment type="caution">
    <text evidence="2">The sequence shown here is derived from an EMBL/GenBank/DDBJ whole genome shotgun (WGS) entry which is preliminary data.</text>
</comment>
<proteinExistence type="predicted"/>
<evidence type="ECO:0000313" key="2">
    <source>
        <dbReference type="EMBL" id="KAH0505742.1"/>
    </source>
</evidence>
<dbReference type="Gene3D" id="3.40.33.10">
    <property type="entry name" value="CAP"/>
    <property type="match status" value="1"/>
</dbReference>
<accession>A0A8J6G8R7</accession>
<dbReference type="InterPro" id="IPR035940">
    <property type="entry name" value="CAP_sf"/>
</dbReference>
<name>A0A8J6G8R7_MICOH</name>
<organism evidence="2 3">
    <name type="scientific">Microtus ochrogaster</name>
    <name type="common">Prairie vole</name>
    <dbReference type="NCBI Taxonomy" id="79684"/>
    <lineage>
        <taxon>Eukaryota</taxon>
        <taxon>Metazoa</taxon>
        <taxon>Chordata</taxon>
        <taxon>Craniata</taxon>
        <taxon>Vertebrata</taxon>
        <taxon>Euteleostomi</taxon>
        <taxon>Mammalia</taxon>
        <taxon>Eutheria</taxon>
        <taxon>Euarchontoglires</taxon>
        <taxon>Glires</taxon>
        <taxon>Rodentia</taxon>
        <taxon>Myomorpha</taxon>
        <taxon>Muroidea</taxon>
        <taxon>Cricetidae</taxon>
        <taxon>Arvicolinae</taxon>
        <taxon>Microtus</taxon>
    </lineage>
</organism>
<dbReference type="Pfam" id="PF00188">
    <property type="entry name" value="CAP"/>
    <property type="match status" value="1"/>
</dbReference>
<sequence>MLKMSWSPAAAANARILARYCDTSTSDPLERRLNNTFCGENMHLGRYPYSWSKVVEMWYNESKYFTYGEWPSSDDDFETSHYTQVIYNLSDTTISGCTCGSKISTGSPLRLREMTLEIRTIQLPERDRNNANTIYCATAGRGNSMWSHLLGDKCQLISGC</sequence>
<dbReference type="SUPFAM" id="SSF55797">
    <property type="entry name" value="PR-1-like"/>
    <property type="match status" value="1"/>
</dbReference>
<gene>
    <name evidence="2" type="ORF">LTLLF_176815</name>
</gene>
<dbReference type="AlphaFoldDB" id="A0A8J6G8R7"/>
<evidence type="ECO:0000259" key="1">
    <source>
        <dbReference type="SMART" id="SM00198"/>
    </source>
</evidence>
<protein>
    <submittedName>
        <fullName evidence="2">Cysteine-rich secretory protein 1</fullName>
    </submittedName>
</protein>
<feature type="domain" description="SCP" evidence="1">
    <location>
        <begin position="1"/>
        <end position="96"/>
    </location>
</feature>
<reference evidence="2" key="1">
    <citation type="submission" date="2020-03" db="EMBL/GenBank/DDBJ databases">
        <title>Studies in the Genomics of Life Span.</title>
        <authorList>
            <person name="Glass D."/>
        </authorList>
    </citation>
    <scope>NUCLEOTIDE SEQUENCE</scope>
    <source>
        <strain evidence="2">LTLLF</strain>
        <tissue evidence="2">Muscle</tissue>
    </source>
</reference>
<dbReference type="EMBL" id="JAATJU010024399">
    <property type="protein sequence ID" value="KAH0505742.1"/>
    <property type="molecule type" value="Genomic_DNA"/>
</dbReference>
<evidence type="ECO:0000313" key="3">
    <source>
        <dbReference type="Proteomes" id="UP000710432"/>
    </source>
</evidence>